<dbReference type="OrthoDB" id="2086948at2"/>
<keyword evidence="2" id="KW-1185">Reference proteome</keyword>
<organism evidence="1 2">
    <name type="scientific">Herbinix hemicellulosilytica</name>
    <dbReference type="NCBI Taxonomy" id="1564487"/>
    <lineage>
        <taxon>Bacteria</taxon>
        <taxon>Bacillati</taxon>
        <taxon>Bacillota</taxon>
        <taxon>Clostridia</taxon>
        <taxon>Lachnospirales</taxon>
        <taxon>Lachnospiraceae</taxon>
        <taxon>Herbinix</taxon>
    </lineage>
</organism>
<dbReference type="Proteomes" id="UP000236497">
    <property type="component" value="Unassembled WGS sequence"/>
</dbReference>
<evidence type="ECO:0000313" key="1">
    <source>
        <dbReference type="EMBL" id="CRZ35793.1"/>
    </source>
</evidence>
<dbReference type="AlphaFoldDB" id="A0A0H5SZH1"/>
<name>A0A0H5SZH1_HERHM</name>
<sequence>MDDKSFVAEILKKTIEKLNSQQDWSDEYSGIFKDLFEQGKYDNQEEIYRSIRQVIKNHDKKY</sequence>
<accession>A0A0H5SZH1</accession>
<reference evidence="1 2" key="1">
    <citation type="submission" date="2015-06" db="EMBL/GenBank/DDBJ databases">
        <authorList>
            <person name="Wibberg Daniel"/>
        </authorList>
    </citation>
    <scope>NUCLEOTIDE SEQUENCE [LARGE SCALE GENOMIC DNA]</scope>
    <source>
        <strain evidence="1 2">T3/55T</strain>
    </source>
</reference>
<protein>
    <submittedName>
        <fullName evidence="1">Uncharacterized protein</fullName>
    </submittedName>
</protein>
<dbReference type="RefSeq" id="WP_103203864.1">
    <property type="nucleotide sequence ID" value="NZ_CVTD020000029.1"/>
</dbReference>
<evidence type="ECO:0000313" key="2">
    <source>
        <dbReference type="Proteomes" id="UP000236497"/>
    </source>
</evidence>
<dbReference type="EMBL" id="CVTD020000029">
    <property type="protein sequence ID" value="CRZ35793.1"/>
    <property type="molecule type" value="Genomic_DNA"/>
</dbReference>
<gene>
    <name evidence="1" type="ORF">HHT355_2612</name>
</gene>
<proteinExistence type="predicted"/>